<evidence type="ECO:0000313" key="3">
    <source>
        <dbReference type="Proteomes" id="UP000706926"/>
    </source>
</evidence>
<comment type="caution">
    <text evidence="2">The sequence shown here is derived from an EMBL/GenBank/DDBJ whole genome shotgun (WGS) entry which is preliminary data.</text>
</comment>
<dbReference type="InterPro" id="IPR046192">
    <property type="entry name" value="DUF6220"/>
</dbReference>
<reference evidence="2 3" key="1">
    <citation type="submission" date="2021-03" db="EMBL/GenBank/DDBJ databases">
        <title>Genomic Encyclopedia of Type Strains, Phase IV (KMG-IV): sequencing the most valuable type-strain genomes for metagenomic binning, comparative biology and taxonomic classification.</title>
        <authorList>
            <person name="Goeker M."/>
        </authorList>
    </citation>
    <scope>NUCLEOTIDE SEQUENCE [LARGE SCALE GENOMIC DNA]</scope>
    <source>
        <strain evidence="2 3">DSM 15596</strain>
    </source>
</reference>
<gene>
    <name evidence="2" type="ORF">J2Z18_001247</name>
</gene>
<feature type="transmembrane region" description="Helical" evidence="1">
    <location>
        <begin position="96"/>
        <end position="117"/>
    </location>
</feature>
<organism evidence="2 3">
    <name type="scientific">Paenibacillus lactis</name>
    <dbReference type="NCBI Taxonomy" id="228574"/>
    <lineage>
        <taxon>Bacteria</taxon>
        <taxon>Bacillati</taxon>
        <taxon>Bacillota</taxon>
        <taxon>Bacilli</taxon>
        <taxon>Bacillales</taxon>
        <taxon>Paenibacillaceae</taxon>
        <taxon>Paenibacillus</taxon>
    </lineage>
</organism>
<sequence>MMKEKVVSKGRETFFGGTFVGLAWLLTVCIAVQTLLAGLALFRDGSMWRSHVMFVHIFEIVPLLMLIAGFAGSMAARYKWSSLALLLLVFAQYFTANVPAAGALHPVMAIFMFWLSVETARAARRSLRRGKETGA</sequence>
<evidence type="ECO:0000313" key="2">
    <source>
        <dbReference type="EMBL" id="MBP1892171.1"/>
    </source>
</evidence>
<name>A0ABS4F7E7_9BACL</name>
<dbReference type="EMBL" id="JAGGKI010000003">
    <property type="protein sequence ID" value="MBP1892171.1"/>
    <property type="molecule type" value="Genomic_DNA"/>
</dbReference>
<dbReference type="Proteomes" id="UP000706926">
    <property type="component" value="Unassembled WGS sequence"/>
</dbReference>
<feature type="transmembrane region" description="Helical" evidence="1">
    <location>
        <begin position="20"/>
        <end position="42"/>
    </location>
</feature>
<accession>A0ABS4F7E7</accession>
<protein>
    <submittedName>
        <fullName evidence="2">Chromate transport protein ChrA</fullName>
    </submittedName>
</protein>
<dbReference type="Pfam" id="PF19728">
    <property type="entry name" value="DUF6220"/>
    <property type="match status" value="1"/>
</dbReference>
<keyword evidence="1" id="KW-0472">Membrane</keyword>
<evidence type="ECO:0000256" key="1">
    <source>
        <dbReference type="SAM" id="Phobius"/>
    </source>
</evidence>
<feature type="transmembrane region" description="Helical" evidence="1">
    <location>
        <begin position="54"/>
        <end position="76"/>
    </location>
</feature>
<keyword evidence="1" id="KW-0812">Transmembrane</keyword>
<keyword evidence="1" id="KW-1133">Transmembrane helix</keyword>
<proteinExistence type="predicted"/>
<dbReference type="RefSeq" id="WP_341342313.1">
    <property type="nucleotide sequence ID" value="NZ_CP139098.1"/>
</dbReference>
<keyword evidence="3" id="KW-1185">Reference proteome</keyword>